<organism evidence="2 3">
    <name type="scientific">Pedobacter kyonggii</name>
    <dbReference type="NCBI Taxonomy" id="1926871"/>
    <lineage>
        <taxon>Bacteria</taxon>
        <taxon>Pseudomonadati</taxon>
        <taxon>Bacteroidota</taxon>
        <taxon>Sphingobacteriia</taxon>
        <taxon>Sphingobacteriales</taxon>
        <taxon>Sphingobacteriaceae</taxon>
        <taxon>Pedobacter</taxon>
    </lineage>
</organism>
<gene>
    <name evidence="2" type="ORF">EYS08_05410</name>
</gene>
<dbReference type="InterPro" id="IPR036378">
    <property type="entry name" value="FAS1_dom_sf"/>
</dbReference>
<reference evidence="2 3" key="1">
    <citation type="submission" date="2019-02" db="EMBL/GenBank/DDBJ databases">
        <title>Pedobacter kyonggii whole genome sequence analysis.</title>
        <authorList>
            <person name="Dahal R.H."/>
        </authorList>
    </citation>
    <scope>NUCLEOTIDE SEQUENCE [LARGE SCALE GENOMIC DNA]</scope>
    <source>
        <strain evidence="2 3">K-4-11-1</strain>
    </source>
</reference>
<dbReference type="Proteomes" id="UP000291819">
    <property type="component" value="Unassembled WGS sequence"/>
</dbReference>
<accession>A0A4Q9HG07</accession>
<comment type="caution">
    <text evidence="2">The sequence shown here is derived from an EMBL/GenBank/DDBJ whole genome shotgun (WGS) entry which is preliminary data.</text>
</comment>
<evidence type="ECO:0000313" key="3">
    <source>
        <dbReference type="Proteomes" id="UP000291819"/>
    </source>
</evidence>
<dbReference type="SUPFAM" id="SSF82153">
    <property type="entry name" value="FAS1 domain"/>
    <property type="match status" value="1"/>
</dbReference>
<sequence>MELIDMMMNNKHKTLLFSLICILSVLAGCKKYYMETGISDAKYSGNIMQYMETKKPFFDSTLTVIKLAGLADVISNENITFFAPPSGSIFKSVKRLNVELRVNGKDTVSQLSQIKPEVWKNILSQYIFKGANRLKDYPQRDTLSYLAYPGQGYTSYGGRIMNVGVIFNDAVVYNDKGAEISRVSYAGYRQLYLAYIPDLSNPQVSLVNIPIATSDIQPTNGVLHVLNKFKHNFGFNTNIFIEQAISAGISPKTQ</sequence>
<evidence type="ECO:0000313" key="2">
    <source>
        <dbReference type="EMBL" id="TBO44031.1"/>
    </source>
</evidence>
<proteinExistence type="predicted"/>
<dbReference type="EMBL" id="SIXF01000003">
    <property type="protein sequence ID" value="TBO44031.1"/>
    <property type="molecule type" value="Genomic_DNA"/>
</dbReference>
<protein>
    <recommendedName>
        <fullName evidence="1">FAS1 domain-containing protein</fullName>
    </recommendedName>
</protein>
<keyword evidence="3" id="KW-1185">Reference proteome</keyword>
<dbReference type="AlphaFoldDB" id="A0A4Q9HG07"/>
<dbReference type="Gene3D" id="2.30.180.10">
    <property type="entry name" value="FAS1 domain"/>
    <property type="match status" value="1"/>
</dbReference>
<dbReference type="InterPro" id="IPR000782">
    <property type="entry name" value="FAS1_domain"/>
</dbReference>
<name>A0A4Q9HG07_9SPHI</name>
<dbReference type="OrthoDB" id="1097608at2"/>
<evidence type="ECO:0000259" key="1">
    <source>
        <dbReference type="PROSITE" id="PS50213"/>
    </source>
</evidence>
<feature type="domain" description="FAS1" evidence="1">
    <location>
        <begin position="44"/>
        <end position="230"/>
    </location>
</feature>
<dbReference type="PROSITE" id="PS50213">
    <property type="entry name" value="FAS1"/>
    <property type="match status" value="1"/>
</dbReference>